<feature type="transmembrane region" description="Helical" evidence="8">
    <location>
        <begin position="116"/>
        <end position="136"/>
    </location>
</feature>
<feature type="transmembrane region" description="Helical" evidence="8">
    <location>
        <begin position="190"/>
        <end position="211"/>
    </location>
</feature>
<feature type="transmembrane region" description="Helical" evidence="8">
    <location>
        <begin position="21"/>
        <end position="41"/>
    </location>
</feature>
<evidence type="ECO:0000256" key="2">
    <source>
        <dbReference type="ARBA" id="ARBA00022448"/>
    </source>
</evidence>
<dbReference type="InterPro" id="IPR006153">
    <property type="entry name" value="Cation/H_exchanger_TM"/>
</dbReference>
<reference evidence="10 11" key="1">
    <citation type="submission" date="2019-07" db="EMBL/GenBank/DDBJ databases">
        <title>Genomic Encyclopedia of Archaeal and Bacterial Type Strains, Phase II (KMG-II): from individual species to whole genera.</title>
        <authorList>
            <person name="Goeker M."/>
        </authorList>
    </citation>
    <scope>NUCLEOTIDE SEQUENCE [LARGE SCALE GENOMIC DNA]</scope>
    <source>
        <strain evidence="10 11">ATCC BAA-252</strain>
    </source>
</reference>
<evidence type="ECO:0000256" key="3">
    <source>
        <dbReference type="ARBA" id="ARBA00022449"/>
    </source>
</evidence>
<sequence>MATGLLMLATFTVCYTLLAKTLATTVFTAPILFLGLGYVLAMTGMMPVGEAEHLLHIVAELALIILLFLDAAQINLKALRRKFTWPLRMLVIGLPLSILFGTIAAIPFLAGLPLVAAMLVAAILAPTDAALGQAVVTNPLVPERVRRALTVESGLNDGLALPAILLFASLTAEMMDADATNWALFGAKQLIFGPIVGVFLGYVGGQLFLLAKARNMTSVTIEGIGAIAMAGGAYLAAGEVGGNGFIASFVAGLFFGNVVKGQCPFIYEFTESEGQMLTWGAFFLIGLALVPAAILHLNWQMLAIILVSLFVVRPLAIWISLIGSDAAPATRLFFGWFGPRGLATALFALVVVDQIDHELGETILMLAINAVWISSVLHGATAVPAAKWFGAYMARREEAPEAQPVPDMRKESFL</sequence>
<dbReference type="AlphaFoldDB" id="A0A562SXJ8"/>
<feature type="transmembrane region" description="Helical" evidence="8">
    <location>
        <begin position="223"/>
        <end position="256"/>
    </location>
</feature>
<dbReference type="PANTHER" id="PTHR32507:SF8">
    <property type="entry name" value="CNH1P"/>
    <property type="match status" value="1"/>
</dbReference>
<organism evidence="10 11">
    <name type="scientific">Roseibium hamelinense</name>
    <dbReference type="NCBI Taxonomy" id="150831"/>
    <lineage>
        <taxon>Bacteria</taxon>
        <taxon>Pseudomonadati</taxon>
        <taxon>Pseudomonadota</taxon>
        <taxon>Alphaproteobacteria</taxon>
        <taxon>Hyphomicrobiales</taxon>
        <taxon>Stappiaceae</taxon>
        <taxon>Roseibium</taxon>
    </lineage>
</organism>
<dbReference type="OrthoDB" id="9810860at2"/>
<name>A0A562SXJ8_9HYPH</name>
<dbReference type="EMBL" id="VLLF01000006">
    <property type="protein sequence ID" value="TWI85981.1"/>
    <property type="molecule type" value="Genomic_DNA"/>
</dbReference>
<proteinExistence type="predicted"/>
<feature type="transmembrane region" description="Helical" evidence="8">
    <location>
        <begin position="302"/>
        <end position="321"/>
    </location>
</feature>
<evidence type="ECO:0000259" key="9">
    <source>
        <dbReference type="Pfam" id="PF00999"/>
    </source>
</evidence>
<feature type="transmembrane region" description="Helical" evidence="8">
    <location>
        <begin position="148"/>
        <end position="170"/>
    </location>
</feature>
<evidence type="ECO:0000313" key="10">
    <source>
        <dbReference type="EMBL" id="TWI85981.1"/>
    </source>
</evidence>
<dbReference type="GO" id="GO:0015297">
    <property type="term" value="F:antiporter activity"/>
    <property type="evidence" value="ECO:0007669"/>
    <property type="project" value="UniProtKB-KW"/>
</dbReference>
<accession>A0A562SXJ8</accession>
<comment type="subcellular location">
    <subcellularLocation>
        <location evidence="1">Cell membrane</location>
        <topology evidence="1">Multi-pass membrane protein</topology>
    </subcellularLocation>
</comment>
<evidence type="ECO:0000256" key="5">
    <source>
        <dbReference type="ARBA" id="ARBA00022989"/>
    </source>
</evidence>
<keyword evidence="4 8" id="KW-0812">Transmembrane</keyword>
<dbReference type="GO" id="GO:0005886">
    <property type="term" value="C:plasma membrane"/>
    <property type="evidence" value="ECO:0007669"/>
    <property type="project" value="UniProtKB-SubCell"/>
</dbReference>
<evidence type="ECO:0000313" key="11">
    <source>
        <dbReference type="Proteomes" id="UP000320593"/>
    </source>
</evidence>
<evidence type="ECO:0000256" key="7">
    <source>
        <dbReference type="ARBA" id="ARBA00023136"/>
    </source>
</evidence>
<dbReference type="PANTHER" id="PTHR32507">
    <property type="entry name" value="NA(+)/H(+) ANTIPORTER 1"/>
    <property type="match status" value="1"/>
</dbReference>
<gene>
    <name evidence="10" type="ORF">JM93_02688</name>
</gene>
<protein>
    <submittedName>
        <fullName evidence="10">Sodium/proton antiporter (CPA1 family)</fullName>
    </submittedName>
</protein>
<keyword evidence="5 8" id="KW-1133">Transmembrane helix</keyword>
<feature type="transmembrane region" description="Helical" evidence="8">
    <location>
        <begin position="53"/>
        <end position="69"/>
    </location>
</feature>
<feature type="transmembrane region" description="Helical" evidence="8">
    <location>
        <begin position="333"/>
        <end position="352"/>
    </location>
</feature>
<evidence type="ECO:0000256" key="4">
    <source>
        <dbReference type="ARBA" id="ARBA00022692"/>
    </source>
</evidence>
<keyword evidence="3" id="KW-0050">Antiport</keyword>
<evidence type="ECO:0000256" key="8">
    <source>
        <dbReference type="SAM" id="Phobius"/>
    </source>
</evidence>
<dbReference type="GO" id="GO:1902600">
    <property type="term" value="P:proton transmembrane transport"/>
    <property type="evidence" value="ECO:0007669"/>
    <property type="project" value="InterPro"/>
</dbReference>
<keyword evidence="11" id="KW-1185">Reference proteome</keyword>
<dbReference type="Pfam" id="PF00999">
    <property type="entry name" value="Na_H_Exchanger"/>
    <property type="match status" value="1"/>
</dbReference>
<dbReference type="RefSeq" id="WP_145344080.1">
    <property type="nucleotide sequence ID" value="NZ_SMLY01000083.1"/>
</dbReference>
<keyword evidence="2" id="KW-0813">Transport</keyword>
<evidence type="ECO:0000256" key="1">
    <source>
        <dbReference type="ARBA" id="ARBA00004651"/>
    </source>
</evidence>
<evidence type="ECO:0000256" key="6">
    <source>
        <dbReference type="ARBA" id="ARBA00023065"/>
    </source>
</evidence>
<feature type="transmembrane region" description="Helical" evidence="8">
    <location>
        <begin position="276"/>
        <end position="295"/>
    </location>
</feature>
<dbReference type="Proteomes" id="UP000320593">
    <property type="component" value="Unassembled WGS sequence"/>
</dbReference>
<feature type="transmembrane region" description="Helical" evidence="8">
    <location>
        <begin position="364"/>
        <end position="386"/>
    </location>
</feature>
<keyword evidence="6" id="KW-0406">Ion transport</keyword>
<comment type="caution">
    <text evidence="10">The sequence shown here is derived from an EMBL/GenBank/DDBJ whole genome shotgun (WGS) entry which is preliminary data.</text>
</comment>
<feature type="transmembrane region" description="Helical" evidence="8">
    <location>
        <begin position="90"/>
        <end position="110"/>
    </location>
</feature>
<keyword evidence="7 8" id="KW-0472">Membrane</keyword>
<feature type="domain" description="Cation/H+ exchanger transmembrane" evidence="9">
    <location>
        <begin position="11"/>
        <end position="388"/>
    </location>
</feature>